<feature type="compositionally biased region" description="Polar residues" evidence="1">
    <location>
        <begin position="337"/>
        <end position="346"/>
    </location>
</feature>
<organism evidence="2 3">
    <name type="scientific">Onychostoma macrolepis</name>
    <dbReference type="NCBI Taxonomy" id="369639"/>
    <lineage>
        <taxon>Eukaryota</taxon>
        <taxon>Metazoa</taxon>
        <taxon>Chordata</taxon>
        <taxon>Craniata</taxon>
        <taxon>Vertebrata</taxon>
        <taxon>Euteleostomi</taxon>
        <taxon>Actinopterygii</taxon>
        <taxon>Neopterygii</taxon>
        <taxon>Teleostei</taxon>
        <taxon>Ostariophysi</taxon>
        <taxon>Cypriniformes</taxon>
        <taxon>Cyprinidae</taxon>
        <taxon>Acrossocheilinae</taxon>
        <taxon>Onychostoma</taxon>
    </lineage>
</organism>
<comment type="caution">
    <text evidence="2">The sequence shown here is derived from an EMBL/GenBank/DDBJ whole genome shotgun (WGS) entry which is preliminary data.</text>
</comment>
<feature type="region of interest" description="Disordered" evidence="1">
    <location>
        <begin position="207"/>
        <end position="355"/>
    </location>
</feature>
<dbReference type="Proteomes" id="UP000579812">
    <property type="component" value="Unassembled WGS sequence"/>
</dbReference>
<feature type="region of interest" description="Disordered" evidence="1">
    <location>
        <begin position="1"/>
        <end position="171"/>
    </location>
</feature>
<sequence>MKDTSAEPTPEEPVFILSLTEIPPTLDEGTGLRTELLPPAAASESHSHGQSASESREVSHLLITDALVPVSEDEEKKCEQGDVGKSRKGELKRKTPASTSQGNTKDESQAEHHVEGLESLVVEGTDDEKEHLEKKRKIPERTRRAKLQVKPIPVSRRNARGGDAKEDTAALSFKQTTSLPISIRDTRSVPEQTVPAVISSTDDLISTTDVSVTSGNPRSPVSEESVQECSSQGIMGNVDLSGKETVEVASRSDSQGVSQITPITTSGPLTRPGRRPKGFLSFISSKSTQGPPAAHRGAKPGPPKPAVNTTRPERKRIAAGPVTNATNPGVKRPSPTPASTAASVIENSDEEPTSVSKYFFSDIFTEVDELEDMD</sequence>
<feature type="compositionally biased region" description="Basic residues" evidence="1">
    <location>
        <begin position="134"/>
        <end position="147"/>
    </location>
</feature>
<evidence type="ECO:0000256" key="1">
    <source>
        <dbReference type="SAM" id="MobiDB-lite"/>
    </source>
</evidence>
<name>A0A7J6BUY5_9TELE</name>
<evidence type="ECO:0000313" key="3">
    <source>
        <dbReference type="Proteomes" id="UP000579812"/>
    </source>
</evidence>
<proteinExistence type="predicted"/>
<feature type="compositionally biased region" description="Low complexity" evidence="1">
    <location>
        <begin position="219"/>
        <end position="232"/>
    </location>
</feature>
<accession>A0A7J6BUY5</accession>
<feature type="compositionally biased region" description="Basic and acidic residues" evidence="1">
    <location>
        <begin position="74"/>
        <end position="93"/>
    </location>
</feature>
<feature type="compositionally biased region" description="Polar residues" evidence="1">
    <location>
        <begin position="207"/>
        <end position="217"/>
    </location>
</feature>
<reference evidence="2 3" key="1">
    <citation type="submission" date="2020-04" db="EMBL/GenBank/DDBJ databases">
        <title>Chromosome-level genome assembly of a cyprinid fish Onychostoma macrolepis by integration of Nanopore Sequencing, Bionano and Hi-C technology.</title>
        <authorList>
            <person name="Wang D."/>
        </authorList>
    </citation>
    <scope>NUCLEOTIDE SEQUENCE [LARGE SCALE GENOMIC DNA]</scope>
    <source>
        <strain evidence="2">SWU-2019</strain>
        <tissue evidence="2">Muscle</tissue>
    </source>
</reference>
<dbReference type="EMBL" id="JAAMOB010000021">
    <property type="protein sequence ID" value="KAF4098800.1"/>
    <property type="molecule type" value="Genomic_DNA"/>
</dbReference>
<feature type="compositionally biased region" description="Basic and acidic residues" evidence="1">
    <location>
        <begin position="104"/>
        <end position="116"/>
    </location>
</feature>
<keyword evidence="3" id="KW-1185">Reference proteome</keyword>
<gene>
    <name evidence="2" type="ORF">G5714_020830</name>
</gene>
<dbReference type="AlphaFoldDB" id="A0A7J6BUY5"/>
<protein>
    <submittedName>
        <fullName evidence="2">Uncharacterized protein</fullName>
    </submittedName>
</protein>
<feature type="compositionally biased region" description="Polar residues" evidence="1">
    <location>
        <begin position="251"/>
        <end position="268"/>
    </location>
</feature>
<feature type="region of interest" description="Disordered" evidence="1">
    <location>
        <begin position="182"/>
        <end position="201"/>
    </location>
</feature>
<evidence type="ECO:0000313" key="2">
    <source>
        <dbReference type="EMBL" id="KAF4098800.1"/>
    </source>
</evidence>